<dbReference type="PANTHER" id="PTHR44329:SF214">
    <property type="entry name" value="PROTEIN KINASE DOMAIN-CONTAINING PROTEIN"/>
    <property type="match status" value="1"/>
</dbReference>
<dbReference type="AlphaFoldDB" id="A0A9N9F2D8"/>
<name>A0A9N9F2D8_9GLOM</name>
<feature type="region of interest" description="Disordered" evidence="1">
    <location>
        <begin position="348"/>
        <end position="376"/>
    </location>
</feature>
<protein>
    <submittedName>
        <fullName evidence="3">14196_t:CDS:1</fullName>
    </submittedName>
</protein>
<dbReference type="InterPro" id="IPR051681">
    <property type="entry name" value="Ser/Thr_Kinases-Pseudokinases"/>
</dbReference>
<dbReference type="SUPFAM" id="SSF56112">
    <property type="entry name" value="Protein kinase-like (PK-like)"/>
    <property type="match status" value="1"/>
</dbReference>
<dbReference type="InterPro" id="IPR001245">
    <property type="entry name" value="Ser-Thr/Tyr_kinase_cat_dom"/>
</dbReference>
<dbReference type="Proteomes" id="UP000789759">
    <property type="component" value="Unassembled WGS sequence"/>
</dbReference>
<proteinExistence type="predicted"/>
<gene>
    <name evidence="3" type="ORF">CPELLU_LOCUS2644</name>
</gene>
<evidence type="ECO:0000313" key="3">
    <source>
        <dbReference type="EMBL" id="CAG8505160.1"/>
    </source>
</evidence>
<dbReference type="PROSITE" id="PS50011">
    <property type="entry name" value="PROTEIN_KINASE_DOM"/>
    <property type="match status" value="1"/>
</dbReference>
<dbReference type="EMBL" id="CAJVQA010001170">
    <property type="protein sequence ID" value="CAG8505160.1"/>
    <property type="molecule type" value="Genomic_DNA"/>
</dbReference>
<evidence type="ECO:0000313" key="4">
    <source>
        <dbReference type="Proteomes" id="UP000789759"/>
    </source>
</evidence>
<evidence type="ECO:0000256" key="1">
    <source>
        <dbReference type="SAM" id="MobiDB-lite"/>
    </source>
</evidence>
<keyword evidence="4" id="KW-1185">Reference proteome</keyword>
<dbReference type="InterPro" id="IPR000719">
    <property type="entry name" value="Prot_kinase_dom"/>
</dbReference>
<dbReference type="InterPro" id="IPR011009">
    <property type="entry name" value="Kinase-like_dom_sf"/>
</dbReference>
<dbReference type="GO" id="GO:0005524">
    <property type="term" value="F:ATP binding"/>
    <property type="evidence" value="ECO:0007669"/>
    <property type="project" value="InterPro"/>
</dbReference>
<dbReference type="Gene3D" id="1.10.510.10">
    <property type="entry name" value="Transferase(Phosphotransferase) domain 1"/>
    <property type="match status" value="1"/>
</dbReference>
<dbReference type="GO" id="GO:0004674">
    <property type="term" value="F:protein serine/threonine kinase activity"/>
    <property type="evidence" value="ECO:0007669"/>
    <property type="project" value="TreeGrafter"/>
</dbReference>
<dbReference type="Pfam" id="PF07714">
    <property type="entry name" value="PK_Tyr_Ser-Thr"/>
    <property type="match status" value="1"/>
</dbReference>
<organism evidence="3 4">
    <name type="scientific">Cetraspora pellucida</name>
    <dbReference type="NCBI Taxonomy" id="1433469"/>
    <lineage>
        <taxon>Eukaryota</taxon>
        <taxon>Fungi</taxon>
        <taxon>Fungi incertae sedis</taxon>
        <taxon>Mucoromycota</taxon>
        <taxon>Glomeromycotina</taxon>
        <taxon>Glomeromycetes</taxon>
        <taxon>Diversisporales</taxon>
        <taxon>Gigasporaceae</taxon>
        <taxon>Cetraspora</taxon>
    </lineage>
</organism>
<reference evidence="3" key="1">
    <citation type="submission" date="2021-06" db="EMBL/GenBank/DDBJ databases">
        <authorList>
            <person name="Kallberg Y."/>
            <person name="Tangrot J."/>
            <person name="Rosling A."/>
        </authorList>
    </citation>
    <scope>NUCLEOTIDE SEQUENCE</scope>
    <source>
        <strain evidence="3">FL966</strain>
    </source>
</reference>
<comment type="caution">
    <text evidence="3">The sequence shown here is derived from an EMBL/GenBank/DDBJ whole genome shotgun (WGS) entry which is preliminary data.</text>
</comment>
<accession>A0A9N9F2D8</accession>
<feature type="domain" description="Protein kinase" evidence="2">
    <location>
        <begin position="75"/>
        <end position="371"/>
    </location>
</feature>
<evidence type="ECO:0000259" key="2">
    <source>
        <dbReference type="PROSITE" id="PS50011"/>
    </source>
</evidence>
<sequence length="376" mass="43485">MIHTGICSDMIFLCPICVKERPYPTWCEGCGVKYFERHYENWTSGDQIIDKVIRYTQENTKIPVDFVEWIPYEQIEIRGKVGQDGFGSVYNAFWKRGPMFMNKNMFKSTKGIQIALRRLKNNTFHESLMGLYKSLKCFNATNFYTENAVYKPEISPIIRFYGLTKDAKGYMFVMQVAERGDLQKYLFDNFDKMKWYDDKLLILANIANGLRIIHENGLTHRNLHCRILIGKNGEAYITDFGPVNNNKNSIAQKLNCSAPFIAPETLKENIFTPKSDVYSFGFIMWMLSAGVIPYHYRKYDEDLKNSILIHGMRPPILKRTPPSFEDTVLSQNIQEIIQEIELYIKRNTPKPLPPPKNVNNSSGQNSSHIAIGPMPI</sequence>
<dbReference type="PANTHER" id="PTHR44329">
    <property type="entry name" value="SERINE/THREONINE-PROTEIN KINASE TNNI3K-RELATED"/>
    <property type="match status" value="1"/>
</dbReference>
<dbReference type="OrthoDB" id="2415637at2759"/>